<dbReference type="SMART" id="SM00054">
    <property type="entry name" value="EFh"/>
    <property type="match status" value="2"/>
</dbReference>
<dbReference type="InterPro" id="IPR051223">
    <property type="entry name" value="Polycystin"/>
</dbReference>
<dbReference type="PANTHER" id="PTHR10877">
    <property type="entry name" value="POLYCYSTIN FAMILY MEMBER"/>
    <property type="match status" value="1"/>
</dbReference>
<dbReference type="PROSITE" id="PS00018">
    <property type="entry name" value="EF_HAND_1"/>
    <property type="match status" value="1"/>
</dbReference>
<evidence type="ECO:0000313" key="11">
    <source>
        <dbReference type="EMBL" id="EKX44914.1"/>
    </source>
</evidence>
<reference evidence="13" key="2">
    <citation type="submission" date="2012-11" db="EMBL/GenBank/DDBJ databases">
        <authorList>
            <person name="Kuo A."/>
            <person name="Curtis B.A."/>
            <person name="Tanifuji G."/>
            <person name="Burki F."/>
            <person name="Gruber A."/>
            <person name="Irimia M."/>
            <person name="Maruyama S."/>
            <person name="Arias M.C."/>
            <person name="Ball S.G."/>
            <person name="Gile G.H."/>
            <person name="Hirakawa Y."/>
            <person name="Hopkins J.F."/>
            <person name="Rensing S.A."/>
            <person name="Schmutz J."/>
            <person name="Symeonidi A."/>
            <person name="Elias M."/>
            <person name="Eveleigh R.J."/>
            <person name="Herman E.K."/>
            <person name="Klute M.J."/>
            <person name="Nakayama T."/>
            <person name="Obornik M."/>
            <person name="Reyes-Prieto A."/>
            <person name="Armbrust E.V."/>
            <person name="Aves S.J."/>
            <person name="Beiko R.G."/>
            <person name="Coutinho P."/>
            <person name="Dacks J.B."/>
            <person name="Durnford D.G."/>
            <person name="Fast N.M."/>
            <person name="Green B.R."/>
            <person name="Grisdale C."/>
            <person name="Hempe F."/>
            <person name="Henrissat B."/>
            <person name="Hoppner M.P."/>
            <person name="Ishida K.-I."/>
            <person name="Kim E."/>
            <person name="Koreny L."/>
            <person name="Kroth P.G."/>
            <person name="Liu Y."/>
            <person name="Malik S.-B."/>
            <person name="Maier U.G."/>
            <person name="McRose D."/>
            <person name="Mock T."/>
            <person name="Neilson J.A."/>
            <person name="Onodera N.T."/>
            <person name="Poole A.M."/>
            <person name="Pritham E.J."/>
            <person name="Richards T.A."/>
            <person name="Rocap G."/>
            <person name="Roy S.W."/>
            <person name="Sarai C."/>
            <person name="Schaack S."/>
            <person name="Shirato S."/>
            <person name="Slamovits C.H."/>
            <person name="Spencer D.F."/>
            <person name="Suzuki S."/>
            <person name="Worden A.Z."/>
            <person name="Zauner S."/>
            <person name="Barry K."/>
            <person name="Bell C."/>
            <person name="Bharti A.K."/>
            <person name="Crow J.A."/>
            <person name="Grimwood J."/>
            <person name="Kramer R."/>
            <person name="Lindquist E."/>
            <person name="Lucas S."/>
            <person name="Salamov A."/>
            <person name="McFadden G.I."/>
            <person name="Lane C.E."/>
            <person name="Keeling P.J."/>
            <person name="Gray M.W."/>
            <person name="Grigoriev I.V."/>
            <person name="Archibald J.M."/>
        </authorList>
    </citation>
    <scope>NUCLEOTIDE SEQUENCE</scope>
    <source>
        <strain evidence="13">CCMP2712</strain>
    </source>
</reference>
<dbReference type="OMA" id="RHEHRSC"/>
<dbReference type="RefSeq" id="XP_005831894.1">
    <property type="nucleotide sequence ID" value="XM_005831837.1"/>
</dbReference>
<evidence type="ECO:0000256" key="1">
    <source>
        <dbReference type="ARBA" id="ARBA00004141"/>
    </source>
</evidence>
<keyword evidence="7" id="KW-0175">Coiled coil</keyword>
<gene>
    <name evidence="11" type="ORF">GUITHDRAFT_163477</name>
</gene>
<dbReference type="GO" id="GO:0005509">
    <property type="term" value="F:calcium ion binding"/>
    <property type="evidence" value="ECO:0007669"/>
    <property type="project" value="InterPro"/>
</dbReference>
<evidence type="ECO:0000313" key="13">
    <source>
        <dbReference type="Proteomes" id="UP000011087"/>
    </source>
</evidence>
<dbReference type="Gene3D" id="1.10.287.70">
    <property type="match status" value="1"/>
</dbReference>
<dbReference type="PaxDb" id="55529-EKX44914"/>
<keyword evidence="13" id="KW-1185">Reference proteome</keyword>
<dbReference type="eggNOG" id="KOG3599">
    <property type="taxonomic scope" value="Eukaryota"/>
</dbReference>
<keyword evidence="3 9" id="KW-0812">Transmembrane</keyword>
<dbReference type="CDD" id="cd00051">
    <property type="entry name" value="EFh"/>
    <property type="match status" value="1"/>
</dbReference>
<evidence type="ECO:0000256" key="2">
    <source>
        <dbReference type="ARBA" id="ARBA00007200"/>
    </source>
</evidence>
<dbReference type="PANTHER" id="PTHR10877:SF183">
    <property type="entry name" value="AT14535P-RELATED"/>
    <property type="match status" value="1"/>
</dbReference>
<evidence type="ECO:0000256" key="3">
    <source>
        <dbReference type="ARBA" id="ARBA00022692"/>
    </source>
</evidence>
<keyword evidence="6 9" id="KW-0472">Membrane</keyword>
<accession>L1J9Y3</accession>
<dbReference type="HOGENOM" id="CLU_353932_0_0_1"/>
<feature type="transmembrane region" description="Helical" evidence="9">
    <location>
        <begin position="433"/>
        <end position="449"/>
    </location>
</feature>
<evidence type="ECO:0000256" key="8">
    <source>
        <dbReference type="SAM" id="MobiDB-lite"/>
    </source>
</evidence>
<dbReference type="KEGG" id="gtt:GUITHDRAFT_163477"/>
<organism evidence="11">
    <name type="scientific">Guillardia theta (strain CCMP2712)</name>
    <name type="common">Cryptophyte</name>
    <dbReference type="NCBI Taxonomy" id="905079"/>
    <lineage>
        <taxon>Eukaryota</taxon>
        <taxon>Cryptophyceae</taxon>
        <taxon>Pyrenomonadales</taxon>
        <taxon>Geminigeraceae</taxon>
        <taxon>Guillardia</taxon>
    </lineage>
</organism>
<evidence type="ECO:0000256" key="4">
    <source>
        <dbReference type="ARBA" id="ARBA00022837"/>
    </source>
</evidence>
<keyword evidence="5 9" id="KW-1133">Transmembrane helix</keyword>
<dbReference type="Pfam" id="PF08016">
    <property type="entry name" value="PKD_channel"/>
    <property type="match status" value="1"/>
</dbReference>
<reference evidence="11 13" key="1">
    <citation type="journal article" date="2012" name="Nature">
        <title>Algal genomes reveal evolutionary mosaicism and the fate of nucleomorphs.</title>
        <authorList>
            <consortium name="DOE Joint Genome Institute"/>
            <person name="Curtis B.A."/>
            <person name="Tanifuji G."/>
            <person name="Burki F."/>
            <person name="Gruber A."/>
            <person name="Irimia M."/>
            <person name="Maruyama S."/>
            <person name="Arias M.C."/>
            <person name="Ball S.G."/>
            <person name="Gile G.H."/>
            <person name="Hirakawa Y."/>
            <person name="Hopkins J.F."/>
            <person name="Kuo A."/>
            <person name="Rensing S.A."/>
            <person name="Schmutz J."/>
            <person name="Symeonidi A."/>
            <person name="Elias M."/>
            <person name="Eveleigh R.J."/>
            <person name="Herman E.K."/>
            <person name="Klute M.J."/>
            <person name="Nakayama T."/>
            <person name="Obornik M."/>
            <person name="Reyes-Prieto A."/>
            <person name="Armbrust E.V."/>
            <person name="Aves S.J."/>
            <person name="Beiko R.G."/>
            <person name="Coutinho P."/>
            <person name="Dacks J.B."/>
            <person name="Durnford D.G."/>
            <person name="Fast N.M."/>
            <person name="Green B.R."/>
            <person name="Grisdale C.J."/>
            <person name="Hempel F."/>
            <person name="Henrissat B."/>
            <person name="Hoppner M.P."/>
            <person name="Ishida K."/>
            <person name="Kim E."/>
            <person name="Koreny L."/>
            <person name="Kroth P.G."/>
            <person name="Liu Y."/>
            <person name="Malik S.B."/>
            <person name="Maier U.G."/>
            <person name="McRose D."/>
            <person name="Mock T."/>
            <person name="Neilson J.A."/>
            <person name="Onodera N.T."/>
            <person name="Poole A.M."/>
            <person name="Pritham E.J."/>
            <person name="Richards T.A."/>
            <person name="Rocap G."/>
            <person name="Roy S.W."/>
            <person name="Sarai C."/>
            <person name="Schaack S."/>
            <person name="Shirato S."/>
            <person name="Slamovits C.H."/>
            <person name="Spencer D.F."/>
            <person name="Suzuki S."/>
            <person name="Worden A.Z."/>
            <person name="Zauner S."/>
            <person name="Barry K."/>
            <person name="Bell C."/>
            <person name="Bharti A.K."/>
            <person name="Crow J.A."/>
            <person name="Grimwood J."/>
            <person name="Kramer R."/>
            <person name="Lindquist E."/>
            <person name="Lucas S."/>
            <person name="Salamov A."/>
            <person name="McFadden G.I."/>
            <person name="Lane C.E."/>
            <person name="Keeling P.J."/>
            <person name="Gray M.W."/>
            <person name="Grigoriev I.V."/>
            <person name="Archibald J.M."/>
        </authorList>
    </citation>
    <scope>NUCLEOTIDE SEQUENCE</scope>
    <source>
        <strain evidence="11 13">CCMP2712</strain>
    </source>
</reference>
<dbReference type="GO" id="GO:0016020">
    <property type="term" value="C:membrane"/>
    <property type="evidence" value="ECO:0007669"/>
    <property type="project" value="UniProtKB-SubCell"/>
</dbReference>
<feature type="coiled-coil region" evidence="7">
    <location>
        <begin position="714"/>
        <end position="745"/>
    </location>
</feature>
<dbReference type="Proteomes" id="UP000011087">
    <property type="component" value="Unassembled WGS sequence"/>
</dbReference>
<evidence type="ECO:0000259" key="10">
    <source>
        <dbReference type="PROSITE" id="PS50222"/>
    </source>
</evidence>
<dbReference type="InterPro" id="IPR046791">
    <property type="entry name" value="Polycystin_dom"/>
</dbReference>
<feature type="transmembrane region" description="Helical" evidence="9">
    <location>
        <begin position="343"/>
        <end position="361"/>
    </location>
</feature>
<feature type="transmembrane region" description="Helical" evidence="9">
    <location>
        <begin position="530"/>
        <end position="558"/>
    </location>
</feature>
<dbReference type="InterPro" id="IPR002048">
    <property type="entry name" value="EF_hand_dom"/>
</dbReference>
<evidence type="ECO:0000256" key="7">
    <source>
        <dbReference type="SAM" id="Coils"/>
    </source>
</evidence>
<evidence type="ECO:0000256" key="9">
    <source>
        <dbReference type="SAM" id="Phobius"/>
    </source>
</evidence>
<keyword evidence="4" id="KW-0106">Calcium</keyword>
<feature type="domain" description="EF-hand" evidence="10">
    <location>
        <begin position="595"/>
        <end position="630"/>
    </location>
</feature>
<feature type="transmembrane region" description="Helical" evidence="9">
    <location>
        <begin position="60"/>
        <end position="80"/>
    </location>
</feature>
<dbReference type="AlphaFoldDB" id="L1J9Y3"/>
<protein>
    <recommendedName>
        <fullName evidence="10">EF-hand domain-containing protein</fullName>
    </recommendedName>
</protein>
<dbReference type="InterPro" id="IPR018247">
    <property type="entry name" value="EF_Hand_1_Ca_BS"/>
</dbReference>
<dbReference type="EnsemblProtists" id="EKX44914">
    <property type="protein sequence ID" value="EKX44914"/>
    <property type="gene ID" value="GUITHDRAFT_163477"/>
</dbReference>
<dbReference type="GeneID" id="17301585"/>
<feature type="transmembrane region" description="Helical" evidence="9">
    <location>
        <begin position="381"/>
        <end position="399"/>
    </location>
</feature>
<proteinExistence type="inferred from homology"/>
<comment type="similarity">
    <text evidence="2">Belongs to the polycystin family.</text>
</comment>
<name>L1J9Y3_GUITC</name>
<comment type="subcellular location">
    <subcellularLocation>
        <location evidence="1">Membrane</location>
        <topology evidence="1">Multi-pass membrane protein</topology>
    </subcellularLocation>
</comment>
<dbReference type="SUPFAM" id="SSF47473">
    <property type="entry name" value="EF-hand"/>
    <property type="match status" value="1"/>
</dbReference>
<evidence type="ECO:0000256" key="5">
    <source>
        <dbReference type="ARBA" id="ARBA00022989"/>
    </source>
</evidence>
<dbReference type="EMBL" id="JH993002">
    <property type="protein sequence ID" value="EKX44914.1"/>
    <property type="molecule type" value="Genomic_DNA"/>
</dbReference>
<feature type="transmembrane region" description="Helical" evidence="9">
    <location>
        <begin position="469"/>
        <end position="491"/>
    </location>
</feature>
<evidence type="ECO:0000313" key="12">
    <source>
        <dbReference type="EnsemblProtists" id="EKX44914"/>
    </source>
</evidence>
<sequence>MRGKKEGMELEEKGNKGKLLEFRVSDPSLFSVPSKVHPEPAGEERALIARKKSKRNAIRFVRELIVFVLWVTCFSATITLTRDNTLSYQFGFLFKNWLITNPGWGQELTTVGDFYSFLQEVLVKILADDVLPLGTYSPSLSAKSFLYGNKRIGPLRIRQVRVPYTTCRNQYLTRILGIDSAVSNIHCYPPFSLSTNLDSKFINDLGETPKFNPTTEPWFTFYTAKQLSEMAYFQAGFASYPGSGYVLDVDKTFSITNDLVMELIPIDSTQNVNTSLKTIQDSGWIDLMTRAIFVDFSFFNPNLNLFLVTRLVIEFLPSGTVTMYPTFRIVDPFRFSTGTTKDLLVIAAFSAVVLITLYYFLADMLDIAKGPFRFVKSFWQIFSFLNVLMMLALVGLTVWDEMAARALFSSQQGSIKQGDLQATGYMLDQEKNLAGIILIFMWIKLYKYFSMSRKLSTLTRTIAKAASNVIFILIVLIIPTIGFAMGCTLIFGSDDFYFSNFKTSLYTLLRAAYGDFNFQDWSSNRYLGPILLLFWVFFSNFLLLNIIIAILCDSFAVVMAENEELRARGVKSVLDIFLESGVFGKRITNIIEKQRQVEDIEAALEKMDADGDGKTDMQELESWLSSTGADVVLGMNAEDIMEKYDKDGSGLLDAEEMEQIKRWVASERKKIEEERRMDSDAMLDTDYLEEKRTKPSFDSSTAMALMQGGGGGLSTASEERILSIENNVKEIKEKVEEILNKLNNLPRLELNQSSSQQGKSDSDRVRSTVRGSSTLGKPKVENKFMAEKSIVSED</sequence>
<dbReference type="Gene3D" id="1.10.238.10">
    <property type="entry name" value="EF-hand"/>
    <property type="match status" value="1"/>
</dbReference>
<feature type="region of interest" description="Disordered" evidence="8">
    <location>
        <begin position="748"/>
        <end position="794"/>
    </location>
</feature>
<dbReference type="InterPro" id="IPR013122">
    <property type="entry name" value="PKD1_2_channel"/>
</dbReference>
<feature type="domain" description="EF-hand" evidence="10">
    <location>
        <begin position="632"/>
        <end position="667"/>
    </location>
</feature>
<evidence type="ECO:0000256" key="6">
    <source>
        <dbReference type="ARBA" id="ARBA00023136"/>
    </source>
</evidence>
<dbReference type="OrthoDB" id="444119at2759"/>
<dbReference type="InterPro" id="IPR011992">
    <property type="entry name" value="EF-hand-dom_pair"/>
</dbReference>
<dbReference type="PROSITE" id="PS50222">
    <property type="entry name" value="EF_HAND_2"/>
    <property type="match status" value="2"/>
</dbReference>
<dbReference type="Pfam" id="PF13202">
    <property type="entry name" value="EF-hand_5"/>
    <property type="match status" value="2"/>
</dbReference>
<dbReference type="Pfam" id="PF20519">
    <property type="entry name" value="Polycystin_dom"/>
    <property type="match status" value="1"/>
</dbReference>
<reference evidence="12" key="3">
    <citation type="submission" date="2016-03" db="UniProtKB">
        <authorList>
            <consortium name="EnsemblProtists"/>
        </authorList>
    </citation>
    <scope>IDENTIFICATION</scope>
</reference>